<keyword evidence="7" id="KW-0862">Zinc</keyword>
<keyword evidence="6" id="KW-0677">Repeat</keyword>
<evidence type="ECO:0000313" key="12">
    <source>
        <dbReference type="Proteomes" id="UP000284403"/>
    </source>
</evidence>
<evidence type="ECO:0000256" key="3">
    <source>
        <dbReference type="ARBA" id="ARBA00022602"/>
    </source>
</evidence>
<dbReference type="InterPro" id="IPR001330">
    <property type="entry name" value="Prenyltrans"/>
</dbReference>
<comment type="similarity">
    <text evidence="2">Belongs to the protein prenyltransferase subunit beta family.</text>
</comment>
<evidence type="ECO:0000259" key="10">
    <source>
        <dbReference type="Pfam" id="PF00432"/>
    </source>
</evidence>
<keyword evidence="5" id="KW-0479">Metal-binding</keyword>
<dbReference type="InterPro" id="IPR008930">
    <property type="entry name" value="Terpenoid_cyclase/PrenylTrfase"/>
</dbReference>
<evidence type="ECO:0000313" key="11">
    <source>
        <dbReference type="EMBL" id="RNF26849.1"/>
    </source>
</evidence>
<keyword evidence="3" id="KW-0637">Prenyltransferase</keyword>
<evidence type="ECO:0000256" key="8">
    <source>
        <dbReference type="ARBA" id="ARBA00030816"/>
    </source>
</evidence>
<dbReference type="Gene3D" id="1.50.10.20">
    <property type="match status" value="1"/>
</dbReference>
<dbReference type="GO" id="GO:0046872">
    <property type="term" value="F:metal ion binding"/>
    <property type="evidence" value="ECO:0007669"/>
    <property type="project" value="UniProtKB-KW"/>
</dbReference>
<dbReference type="GeneID" id="40314542"/>
<comment type="caution">
    <text evidence="11">The sequence shown here is derived from an EMBL/GenBank/DDBJ whole genome shotgun (WGS) entry which is preliminary data.</text>
</comment>
<dbReference type="EMBL" id="MKKU01000025">
    <property type="protein sequence ID" value="RNF26849.1"/>
    <property type="molecule type" value="Genomic_DNA"/>
</dbReference>
<comment type="cofactor">
    <cofactor evidence="1">
        <name>Zn(2+)</name>
        <dbReference type="ChEBI" id="CHEBI:29105"/>
    </cofactor>
</comment>
<dbReference type="AlphaFoldDB" id="A0A3R7PXR2"/>
<dbReference type="Pfam" id="PF00432">
    <property type="entry name" value="Prenyltrans"/>
    <property type="match status" value="1"/>
</dbReference>
<accession>A0A3R7PXR2</accession>
<dbReference type="OrthoDB" id="24893at2759"/>
<name>A0A3R7PXR2_9TRYP</name>
<dbReference type="GO" id="GO:0008318">
    <property type="term" value="F:protein prenyltransferase activity"/>
    <property type="evidence" value="ECO:0007669"/>
    <property type="project" value="InterPro"/>
</dbReference>
<evidence type="ECO:0000256" key="7">
    <source>
        <dbReference type="ARBA" id="ARBA00022833"/>
    </source>
</evidence>
<evidence type="ECO:0000256" key="1">
    <source>
        <dbReference type="ARBA" id="ARBA00001947"/>
    </source>
</evidence>
<sequence length="426" mass="46623">MRFFLCSRCSLFEAWIGAEQVAGGERMQHTAALEDADETLRVLRRCSVHLQYFGDVRRCMPAILQQQQLSQRLLLLYFSFVARDLLGEDWKNDLDVGSTEKRNLFEEIRLCYSTETGGFHPVPVNHCATGATLAMTQCALQMLNLTGLLPNATEEWLCREKVMSFVTSCQVGAECPLFGESFLGAFQAAPAIAEVDLRFTYSALVSMALLCAPTPLAAVPSLQDILQAAVSFIWRCWNPHEGGFGAVPAAESHGGMTFCAVASLALAGATSSLTRSRRHLLARYCTARLSGGPDDHELVGSVGVCVPIVGYQGRPQKNCDTCYTHWIGSTLRILQALDGSVFPVDALPVLRYIDACVEPHHGGICKTLDEFPEIVHTSLGLSGLLLHVDPHRLSNLRPPHPAYGCSWTTVRNTGLPELLHPPPRTS</sequence>
<keyword evidence="12" id="KW-1185">Reference proteome</keyword>
<evidence type="ECO:0000256" key="9">
    <source>
        <dbReference type="ARBA" id="ARBA00032766"/>
    </source>
</evidence>
<evidence type="ECO:0000256" key="6">
    <source>
        <dbReference type="ARBA" id="ARBA00022737"/>
    </source>
</evidence>
<dbReference type="InterPro" id="IPR045089">
    <property type="entry name" value="PGGT1B-like"/>
</dbReference>
<feature type="domain" description="Prenyltransferase alpha-alpha toroid" evidence="10">
    <location>
        <begin position="48"/>
        <end position="403"/>
    </location>
</feature>
<dbReference type="RefSeq" id="XP_029232055.1">
    <property type="nucleotide sequence ID" value="XM_029367870.1"/>
</dbReference>
<evidence type="ECO:0000256" key="4">
    <source>
        <dbReference type="ARBA" id="ARBA00022679"/>
    </source>
</evidence>
<dbReference type="PANTHER" id="PTHR11774">
    <property type="entry name" value="GERANYLGERANYL TRANSFERASE TYPE BETA SUBUNIT"/>
    <property type="match status" value="1"/>
</dbReference>
<reference evidence="11 12" key="1">
    <citation type="journal article" date="2018" name="BMC Genomics">
        <title>Genomic comparison of Trypanosoma conorhini and Trypanosoma rangeli to Trypanosoma cruzi strains of high and low virulence.</title>
        <authorList>
            <person name="Bradwell K.R."/>
            <person name="Koparde V.N."/>
            <person name="Matveyev A.V."/>
            <person name="Serrano M.G."/>
            <person name="Alves J.M."/>
            <person name="Parikh H."/>
            <person name="Huang B."/>
            <person name="Lee V."/>
            <person name="Espinosa-Alvarez O."/>
            <person name="Ortiz P.A."/>
            <person name="Costa-Martins A.G."/>
            <person name="Teixeira M.M."/>
            <person name="Buck G.A."/>
        </authorList>
    </citation>
    <scope>NUCLEOTIDE SEQUENCE [LARGE SCALE GENOMIC DNA]</scope>
    <source>
        <strain evidence="11 12">025E</strain>
    </source>
</reference>
<dbReference type="SUPFAM" id="SSF48239">
    <property type="entry name" value="Terpenoid cyclases/Protein prenyltransferases"/>
    <property type="match status" value="1"/>
</dbReference>
<keyword evidence="4 11" id="KW-0808">Transferase</keyword>
<protein>
    <recommendedName>
        <fullName evidence="8">Geranylgeranyl transferase type II subunit beta</fullName>
    </recommendedName>
    <alternativeName>
        <fullName evidence="9">Type II protein geranyl-geranyltransferase subunit beta</fullName>
    </alternativeName>
</protein>
<dbReference type="PANTHER" id="PTHR11774:SF11">
    <property type="entry name" value="GERANYLGERANYL TRANSFERASE TYPE-2 SUBUNIT BETA"/>
    <property type="match status" value="1"/>
</dbReference>
<gene>
    <name evidence="11" type="ORF">Tco025E_00931</name>
</gene>
<proteinExistence type="inferred from homology"/>
<dbReference type="Proteomes" id="UP000284403">
    <property type="component" value="Unassembled WGS sequence"/>
</dbReference>
<evidence type="ECO:0000256" key="5">
    <source>
        <dbReference type="ARBA" id="ARBA00022723"/>
    </source>
</evidence>
<evidence type="ECO:0000256" key="2">
    <source>
        <dbReference type="ARBA" id="ARBA00010497"/>
    </source>
</evidence>
<organism evidence="11 12">
    <name type="scientific">Trypanosoma conorhini</name>
    <dbReference type="NCBI Taxonomy" id="83891"/>
    <lineage>
        <taxon>Eukaryota</taxon>
        <taxon>Discoba</taxon>
        <taxon>Euglenozoa</taxon>
        <taxon>Kinetoplastea</taxon>
        <taxon>Metakinetoplastina</taxon>
        <taxon>Trypanosomatida</taxon>
        <taxon>Trypanosomatidae</taxon>
        <taxon>Trypanosoma</taxon>
    </lineage>
</organism>